<dbReference type="InterPro" id="IPR027417">
    <property type="entry name" value="P-loop_NTPase"/>
</dbReference>
<dbReference type="OrthoDB" id="275177at2759"/>
<reference evidence="1" key="1">
    <citation type="journal article" date="2020" name="bioRxiv">
        <title>Comparative genomics of Chlamydomonas.</title>
        <authorList>
            <person name="Craig R.J."/>
            <person name="Hasan A.R."/>
            <person name="Ness R.W."/>
            <person name="Keightley P.D."/>
        </authorList>
    </citation>
    <scope>NUCLEOTIDE SEQUENCE</scope>
    <source>
        <strain evidence="1">CCAP 11/70</strain>
    </source>
</reference>
<organism evidence="1 2">
    <name type="scientific">Edaphochlamys debaryana</name>
    <dbReference type="NCBI Taxonomy" id="47281"/>
    <lineage>
        <taxon>Eukaryota</taxon>
        <taxon>Viridiplantae</taxon>
        <taxon>Chlorophyta</taxon>
        <taxon>core chlorophytes</taxon>
        <taxon>Chlorophyceae</taxon>
        <taxon>CS clade</taxon>
        <taxon>Chlamydomonadales</taxon>
        <taxon>Chlamydomonadales incertae sedis</taxon>
        <taxon>Edaphochlamys</taxon>
    </lineage>
</organism>
<proteinExistence type="predicted"/>
<evidence type="ECO:0000313" key="1">
    <source>
        <dbReference type="EMBL" id="KAG2496118.1"/>
    </source>
</evidence>
<dbReference type="EMBL" id="JAEHOE010000020">
    <property type="protein sequence ID" value="KAG2496118.1"/>
    <property type="molecule type" value="Genomic_DNA"/>
</dbReference>
<dbReference type="Proteomes" id="UP000612055">
    <property type="component" value="Unassembled WGS sequence"/>
</dbReference>
<gene>
    <name evidence="1" type="ORF">HYH03_005721</name>
</gene>
<dbReference type="Gene3D" id="3.40.50.300">
    <property type="entry name" value="P-loop containing nucleotide triphosphate hydrolases"/>
    <property type="match status" value="1"/>
</dbReference>
<name>A0A835Y7D4_9CHLO</name>
<keyword evidence="2" id="KW-1185">Reference proteome</keyword>
<dbReference type="AlphaFoldDB" id="A0A835Y7D4"/>
<comment type="caution">
    <text evidence="1">The sequence shown here is derived from an EMBL/GenBank/DDBJ whole genome shotgun (WGS) entry which is preliminary data.</text>
</comment>
<dbReference type="SUPFAM" id="SSF52540">
    <property type="entry name" value="P-loop containing nucleoside triphosphate hydrolases"/>
    <property type="match status" value="1"/>
</dbReference>
<accession>A0A835Y7D4</accession>
<protein>
    <submittedName>
        <fullName evidence="1">Uncharacterized protein</fullName>
    </submittedName>
</protein>
<sequence length="157" mass="17622">MSYQPTAAVRIQEISRVLGIDRVKVQFWDCSGSPQFQSYWPVLAKELDGLLMVVDPSRPDQERDLETFYRNFAEPNNLYTRQCMVMAIQVQKEGGGLGGWQGLQGGLKKLAQSYVSINPTNPAAGVQEAYQHLDVLFSGALQSKKEALESSYMQQEE</sequence>
<evidence type="ECO:0000313" key="2">
    <source>
        <dbReference type="Proteomes" id="UP000612055"/>
    </source>
</evidence>